<feature type="compositionally biased region" description="Low complexity" evidence="8">
    <location>
        <begin position="19"/>
        <end position="33"/>
    </location>
</feature>
<keyword evidence="4" id="KW-0732">Signal</keyword>
<evidence type="ECO:0000256" key="3">
    <source>
        <dbReference type="ARBA" id="ARBA00022692"/>
    </source>
</evidence>
<dbReference type="PANTHER" id="PTHR27009">
    <property type="entry name" value="RUST RESISTANCE KINASE LR10-RELATED"/>
    <property type="match status" value="1"/>
</dbReference>
<reference evidence="9 10" key="1">
    <citation type="submission" date="2020-10" db="EMBL/GenBank/DDBJ databases">
        <title>Plant Genome Project.</title>
        <authorList>
            <person name="Zhang R.-G."/>
        </authorList>
    </citation>
    <scope>NUCLEOTIDE SEQUENCE [LARGE SCALE GENOMIC DNA]</scope>
    <source>
        <strain evidence="9">FAFU-HL-1</strain>
        <tissue evidence="9">Leaf</tissue>
    </source>
</reference>
<evidence type="ECO:0000256" key="2">
    <source>
        <dbReference type="ARBA" id="ARBA00022527"/>
    </source>
</evidence>
<organism evidence="9 10">
    <name type="scientific">Salix dunnii</name>
    <dbReference type="NCBI Taxonomy" id="1413687"/>
    <lineage>
        <taxon>Eukaryota</taxon>
        <taxon>Viridiplantae</taxon>
        <taxon>Streptophyta</taxon>
        <taxon>Embryophyta</taxon>
        <taxon>Tracheophyta</taxon>
        <taxon>Spermatophyta</taxon>
        <taxon>Magnoliopsida</taxon>
        <taxon>eudicotyledons</taxon>
        <taxon>Gunneridae</taxon>
        <taxon>Pentapetalae</taxon>
        <taxon>rosids</taxon>
        <taxon>fabids</taxon>
        <taxon>Malpighiales</taxon>
        <taxon>Salicaceae</taxon>
        <taxon>Saliceae</taxon>
        <taxon>Salix</taxon>
    </lineage>
</organism>
<evidence type="ECO:0000313" key="9">
    <source>
        <dbReference type="EMBL" id="KAF9679132.1"/>
    </source>
</evidence>
<keyword evidence="2" id="KW-0418">Kinase</keyword>
<evidence type="ECO:0000256" key="7">
    <source>
        <dbReference type="ARBA" id="ARBA00023180"/>
    </source>
</evidence>
<keyword evidence="2" id="KW-0723">Serine/threonine-protein kinase</keyword>
<evidence type="ECO:0000256" key="8">
    <source>
        <dbReference type="SAM" id="MobiDB-lite"/>
    </source>
</evidence>
<keyword evidence="6" id="KW-0472">Membrane</keyword>
<keyword evidence="2" id="KW-0808">Transferase</keyword>
<dbReference type="GO" id="GO:0016020">
    <property type="term" value="C:membrane"/>
    <property type="evidence" value="ECO:0007669"/>
    <property type="project" value="UniProtKB-SubCell"/>
</dbReference>
<feature type="region of interest" description="Disordered" evidence="8">
    <location>
        <begin position="1"/>
        <end position="33"/>
    </location>
</feature>
<evidence type="ECO:0000256" key="5">
    <source>
        <dbReference type="ARBA" id="ARBA00022989"/>
    </source>
</evidence>
<keyword evidence="7" id="KW-0325">Glycoprotein</keyword>
<dbReference type="GO" id="GO:0004674">
    <property type="term" value="F:protein serine/threonine kinase activity"/>
    <property type="evidence" value="ECO:0007669"/>
    <property type="project" value="UniProtKB-KW"/>
</dbReference>
<gene>
    <name evidence="9" type="ORF">SADUNF_Sadunf07G0108200</name>
</gene>
<evidence type="ECO:0000256" key="1">
    <source>
        <dbReference type="ARBA" id="ARBA00004479"/>
    </source>
</evidence>
<comment type="subcellular location">
    <subcellularLocation>
        <location evidence="1">Membrane</location>
        <topology evidence="1">Single-pass type I membrane protein</topology>
    </subcellularLocation>
</comment>
<keyword evidence="10" id="KW-1185">Reference proteome</keyword>
<evidence type="ECO:0000256" key="4">
    <source>
        <dbReference type="ARBA" id="ARBA00022729"/>
    </source>
</evidence>
<dbReference type="OrthoDB" id="544400at2759"/>
<keyword evidence="3" id="KW-0812">Transmembrane</keyword>
<dbReference type="Gene3D" id="1.10.510.10">
    <property type="entry name" value="Transferase(Phosphotransferase) domain 1"/>
    <property type="match status" value="1"/>
</dbReference>
<evidence type="ECO:0000313" key="10">
    <source>
        <dbReference type="Proteomes" id="UP000657918"/>
    </source>
</evidence>
<proteinExistence type="predicted"/>
<protein>
    <submittedName>
        <fullName evidence="9">Uncharacterized protein</fullName>
    </submittedName>
</protein>
<accession>A0A835MUA5</accession>
<dbReference type="Proteomes" id="UP000657918">
    <property type="component" value="Unassembled WGS sequence"/>
</dbReference>
<keyword evidence="5" id="KW-1133">Transmembrane helix</keyword>
<dbReference type="InterPro" id="IPR045874">
    <property type="entry name" value="LRK10/LRL21-25-like"/>
</dbReference>
<sequence>MASATWADRVPSAIPGHQPSVSPSVTRSPSLGIPSQLPQLPLVPLAIRLITEKAMEIGDSGTEEEKKIVKKMIIVGLWCIQMKPVNRPAMSEVVEMLEGDMESLQLPPNPVLNLDEKPINTCGESSSMSDYSTESISLVENAYN</sequence>
<dbReference type="AlphaFoldDB" id="A0A835MUA5"/>
<name>A0A835MUA5_9ROSI</name>
<dbReference type="EMBL" id="JADGMS010000007">
    <property type="protein sequence ID" value="KAF9679132.1"/>
    <property type="molecule type" value="Genomic_DNA"/>
</dbReference>
<evidence type="ECO:0000256" key="6">
    <source>
        <dbReference type="ARBA" id="ARBA00023136"/>
    </source>
</evidence>
<comment type="caution">
    <text evidence="9">The sequence shown here is derived from an EMBL/GenBank/DDBJ whole genome shotgun (WGS) entry which is preliminary data.</text>
</comment>